<evidence type="ECO:0000256" key="1">
    <source>
        <dbReference type="ARBA" id="ARBA00022598"/>
    </source>
</evidence>
<dbReference type="EMBL" id="KN822128">
    <property type="protein sequence ID" value="KIM55750.1"/>
    <property type="molecule type" value="Genomic_DNA"/>
</dbReference>
<evidence type="ECO:0000259" key="4">
    <source>
        <dbReference type="PROSITE" id="PS51987"/>
    </source>
</evidence>
<feature type="non-terminal residue" evidence="5">
    <location>
        <position position="116"/>
    </location>
</feature>
<dbReference type="Proteomes" id="UP000053989">
    <property type="component" value="Unassembled WGS sequence"/>
</dbReference>
<evidence type="ECO:0000256" key="2">
    <source>
        <dbReference type="PROSITE-ProRule" id="PRU01331"/>
    </source>
</evidence>
<dbReference type="STRING" id="1036808.A0A0C3D4N8"/>
<dbReference type="Pfam" id="PF00120">
    <property type="entry name" value="Gln-synt_C"/>
    <property type="match status" value="1"/>
</dbReference>
<dbReference type="AlphaFoldDB" id="A0A0C3D4N8"/>
<protein>
    <recommendedName>
        <fullName evidence="4">GS catalytic domain-containing protein</fullName>
    </recommendedName>
</protein>
<dbReference type="OrthoDB" id="3364440at2759"/>
<organism evidence="5 6">
    <name type="scientific">Scleroderma citrinum Foug A</name>
    <dbReference type="NCBI Taxonomy" id="1036808"/>
    <lineage>
        <taxon>Eukaryota</taxon>
        <taxon>Fungi</taxon>
        <taxon>Dikarya</taxon>
        <taxon>Basidiomycota</taxon>
        <taxon>Agaricomycotina</taxon>
        <taxon>Agaricomycetes</taxon>
        <taxon>Agaricomycetidae</taxon>
        <taxon>Boletales</taxon>
        <taxon>Sclerodermatineae</taxon>
        <taxon>Sclerodermataceae</taxon>
        <taxon>Scleroderma</taxon>
    </lineage>
</organism>
<sequence length="116" mass="12497">SGAQAHISVHSTTGRSPLSNAHPTFHTTLECQFLAGLVTHLSAVTVFVLPIPRCYTEIPADDVFFALGSWVSWGLDHRAVPVRILHPSSPKSLHFEIRLVDGTASPYLVLSGLLSA</sequence>
<name>A0A0C3D4N8_9AGAM</name>
<dbReference type="PANTHER" id="PTHR43785:SF2">
    <property type="entry name" value="TYPE-1 GLUTAMINE SYNTHETASE 1"/>
    <property type="match status" value="1"/>
</dbReference>
<proteinExistence type="inferred from homology"/>
<dbReference type="PROSITE" id="PS51987">
    <property type="entry name" value="GS_CATALYTIC"/>
    <property type="match status" value="1"/>
</dbReference>
<feature type="domain" description="GS catalytic" evidence="4">
    <location>
        <begin position="1"/>
        <end position="116"/>
    </location>
</feature>
<keyword evidence="1" id="KW-0436">Ligase</keyword>
<dbReference type="HOGENOM" id="CLU_2102804_0_0_1"/>
<reference evidence="5 6" key="1">
    <citation type="submission" date="2014-04" db="EMBL/GenBank/DDBJ databases">
        <authorList>
            <consortium name="DOE Joint Genome Institute"/>
            <person name="Kuo A."/>
            <person name="Kohler A."/>
            <person name="Nagy L.G."/>
            <person name="Floudas D."/>
            <person name="Copeland A."/>
            <person name="Barry K.W."/>
            <person name="Cichocki N."/>
            <person name="Veneault-Fourrey C."/>
            <person name="LaButti K."/>
            <person name="Lindquist E.A."/>
            <person name="Lipzen A."/>
            <person name="Lundell T."/>
            <person name="Morin E."/>
            <person name="Murat C."/>
            <person name="Sun H."/>
            <person name="Tunlid A."/>
            <person name="Henrissat B."/>
            <person name="Grigoriev I.V."/>
            <person name="Hibbett D.S."/>
            <person name="Martin F."/>
            <person name="Nordberg H.P."/>
            <person name="Cantor M.N."/>
            <person name="Hua S.X."/>
        </authorList>
    </citation>
    <scope>NUCLEOTIDE SEQUENCE [LARGE SCALE GENOMIC DNA]</scope>
    <source>
        <strain evidence="5 6">Foug A</strain>
    </source>
</reference>
<feature type="non-terminal residue" evidence="5">
    <location>
        <position position="1"/>
    </location>
</feature>
<dbReference type="SUPFAM" id="SSF55931">
    <property type="entry name" value="Glutamine synthetase/guanido kinase"/>
    <property type="match status" value="1"/>
</dbReference>
<dbReference type="InterPro" id="IPR014746">
    <property type="entry name" value="Gln_synth/guanido_kin_cat_dom"/>
</dbReference>
<dbReference type="InParanoid" id="A0A0C3D4N8"/>
<comment type="similarity">
    <text evidence="2 3">Belongs to the glutamine synthetase family.</text>
</comment>
<evidence type="ECO:0000313" key="6">
    <source>
        <dbReference type="Proteomes" id="UP000053989"/>
    </source>
</evidence>
<dbReference type="PANTHER" id="PTHR43785">
    <property type="entry name" value="GAMMA-GLUTAMYLPUTRESCINE SYNTHETASE"/>
    <property type="match status" value="1"/>
</dbReference>
<keyword evidence="6" id="KW-1185">Reference proteome</keyword>
<dbReference type="InterPro" id="IPR008146">
    <property type="entry name" value="Gln_synth_cat_dom"/>
</dbReference>
<dbReference type="Gene3D" id="3.30.590.10">
    <property type="entry name" value="Glutamine synthetase/guanido kinase, catalytic domain"/>
    <property type="match status" value="1"/>
</dbReference>
<reference evidence="6" key="2">
    <citation type="submission" date="2015-01" db="EMBL/GenBank/DDBJ databases">
        <title>Evolutionary Origins and Diversification of the Mycorrhizal Mutualists.</title>
        <authorList>
            <consortium name="DOE Joint Genome Institute"/>
            <consortium name="Mycorrhizal Genomics Consortium"/>
            <person name="Kohler A."/>
            <person name="Kuo A."/>
            <person name="Nagy L.G."/>
            <person name="Floudas D."/>
            <person name="Copeland A."/>
            <person name="Barry K.W."/>
            <person name="Cichocki N."/>
            <person name="Veneault-Fourrey C."/>
            <person name="LaButti K."/>
            <person name="Lindquist E.A."/>
            <person name="Lipzen A."/>
            <person name="Lundell T."/>
            <person name="Morin E."/>
            <person name="Murat C."/>
            <person name="Riley R."/>
            <person name="Ohm R."/>
            <person name="Sun H."/>
            <person name="Tunlid A."/>
            <person name="Henrissat B."/>
            <person name="Grigoriev I.V."/>
            <person name="Hibbett D.S."/>
            <person name="Martin F."/>
        </authorList>
    </citation>
    <scope>NUCLEOTIDE SEQUENCE [LARGE SCALE GENOMIC DNA]</scope>
    <source>
        <strain evidence="6">Foug A</strain>
    </source>
</reference>
<gene>
    <name evidence="5" type="ORF">SCLCIDRAFT_70374</name>
</gene>
<evidence type="ECO:0000256" key="3">
    <source>
        <dbReference type="RuleBase" id="RU000384"/>
    </source>
</evidence>
<accession>A0A0C3D4N8</accession>
<evidence type="ECO:0000313" key="5">
    <source>
        <dbReference type="EMBL" id="KIM55750.1"/>
    </source>
</evidence>
<dbReference type="GO" id="GO:0004356">
    <property type="term" value="F:glutamine synthetase activity"/>
    <property type="evidence" value="ECO:0007669"/>
    <property type="project" value="InterPro"/>
</dbReference>